<dbReference type="AlphaFoldDB" id="A0A2H9PBN3"/>
<evidence type="ECO:0000256" key="1">
    <source>
        <dbReference type="ARBA" id="ARBA00004141"/>
    </source>
</evidence>
<sequence>MPFFIMIGDKILVFLRHLGGITILFFSTIYWIFQPSRLRENIFAQMVFVGMDSLLIIGVTSLLIGMVTAWQTGIAIEPLGGKTYIGGVVAVALIREMSPLIVGLMCAGRVGSSFAAEIGSMKITEQIDALESLAVEPVQYLVVPRFLACLVMTPALVIFANLIGLFGGWLVATNNLGVESAIYINHAINYPKLKDIYFGLTKATVYGMVTAIISCYRGFVVTGGTEDVSRATTFAVVFSSLAILLADYFFSVLFHLL</sequence>
<evidence type="ECO:0000256" key="4">
    <source>
        <dbReference type="ARBA" id="ARBA00022692"/>
    </source>
</evidence>
<feature type="transmembrane region" description="Helical" evidence="7">
    <location>
        <begin position="12"/>
        <end position="33"/>
    </location>
</feature>
<name>A0A2H9PBN3_9BACT</name>
<reference evidence="9" key="1">
    <citation type="submission" date="2017-09" db="EMBL/GenBank/DDBJ databases">
        <title>Depth-based differentiation of microbial function through sediment-hosted aquifers and enrichment of novel symbionts in the deep terrestrial subsurface.</title>
        <authorList>
            <person name="Probst A.J."/>
            <person name="Ladd B."/>
            <person name="Jarett J.K."/>
            <person name="Geller-Mcgrath D.E."/>
            <person name="Sieber C.M.K."/>
            <person name="Emerson J.B."/>
            <person name="Anantharaman K."/>
            <person name="Thomas B.C."/>
            <person name="Malmstrom R."/>
            <person name="Stieglmeier M."/>
            <person name="Klingl A."/>
            <person name="Woyke T."/>
            <person name="Ryan C.M."/>
            <person name="Banfield J.F."/>
        </authorList>
    </citation>
    <scope>NUCLEOTIDE SEQUENCE [LARGE SCALE GENOMIC DNA]</scope>
</reference>
<feature type="transmembrane region" description="Helical" evidence="7">
    <location>
        <begin position="196"/>
        <end position="219"/>
    </location>
</feature>
<feature type="transmembrane region" description="Helical" evidence="7">
    <location>
        <begin position="231"/>
        <end position="254"/>
    </location>
</feature>
<keyword evidence="5 7" id="KW-1133">Transmembrane helix</keyword>
<keyword evidence="6 7" id="KW-0472">Membrane</keyword>
<accession>A0A2H9PBN3</accession>
<dbReference type="GO" id="GO:0005548">
    <property type="term" value="F:phospholipid transporter activity"/>
    <property type="evidence" value="ECO:0007669"/>
    <property type="project" value="TreeGrafter"/>
</dbReference>
<evidence type="ECO:0000256" key="3">
    <source>
        <dbReference type="ARBA" id="ARBA00022448"/>
    </source>
</evidence>
<evidence type="ECO:0000313" key="8">
    <source>
        <dbReference type="EMBL" id="PIZ16333.1"/>
    </source>
</evidence>
<evidence type="ECO:0000256" key="5">
    <source>
        <dbReference type="ARBA" id="ARBA00022989"/>
    </source>
</evidence>
<comment type="subcellular location">
    <subcellularLocation>
        <location evidence="1">Membrane</location>
        <topology evidence="1">Multi-pass membrane protein</topology>
    </subcellularLocation>
</comment>
<organism evidence="8 9">
    <name type="scientific">Candidatus Desantisbacteria bacterium CG_4_10_14_0_8_um_filter_39_17</name>
    <dbReference type="NCBI Taxonomy" id="1974542"/>
    <lineage>
        <taxon>Bacteria</taxon>
        <taxon>Candidatus Desantisiibacteriota</taxon>
    </lineage>
</organism>
<dbReference type="PANTHER" id="PTHR30188">
    <property type="entry name" value="ABC TRANSPORTER PERMEASE PROTEIN-RELATED"/>
    <property type="match status" value="1"/>
</dbReference>
<dbReference type="EMBL" id="PFMS01000051">
    <property type="protein sequence ID" value="PIZ16333.1"/>
    <property type="molecule type" value="Genomic_DNA"/>
</dbReference>
<dbReference type="Proteomes" id="UP000234145">
    <property type="component" value="Unassembled WGS sequence"/>
</dbReference>
<evidence type="ECO:0000256" key="2">
    <source>
        <dbReference type="ARBA" id="ARBA00007556"/>
    </source>
</evidence>
<dbReference type="PANTHER" id="PTHR30188:SF4">
    <property type="entry name" value="PROTEIN TRIGALACTOSYLDIACYLGLYCEROL 1, CHLOROPLASTIC"/>
    <property type="match status" value="1"/>
</dbReference>
<dbReference type="Pfam" id="PF02405">
    <property type="entry name" value="MlaE"/>
    <property type="match status" value="1"/>
</dbReference>
<dbReference type="InterPro" id="IPR030802">
    <property type="entry name" value="Permease_MalE"/>
</dbReference>
<comment type="caution">
    <text evidence="7">Lacks conserved residue(s) required for the propagation of feature annotation.</text>
</comment>
<dbReference type="InterPro" id="IPR003453">
    <property type="entry name" value="ABC_MlaE_roteobac"/>
</dbReference>
<keyword evidence="4 7" id="KW-0812">Transmembrane</keyword>
<dbReference type="GO" id="GO:0043190">
    <property type="term" value="C:ATP-binding cassette (ABC) transporter complex"/>
    <property type="evidence" value="ECO:0007669"/>
    <property type="project" value="InterPro"/>
</dbReference>
<evidence type="ECO:0000256" key="6">
    <source>
        <dbReference type="ARBA" id="ARBA00023136"/>
    </source>
</evidence>
<feature type="transmembrane region" description="Helical" evidence="7">
    <location>
        <begin position="146"/>
        <end position="171"/>
    </location>
</feature>
<proteinExistence type="inferred from homology"/>
<evidence type="ECO:0000313" key="9">
    <source>
        <dbReference type="Proteomes" id="UP000234145"/>
    </source>
</evidence>
<gene>
    <name evidence="8" type="ORF">COY51_03020</name>
</gene>
<keyword evidence="3" id="KW-0813">Transport</keyword>
<evidence type="ECO:0000256" key="7">
    <source>
        <dbReference type="RuleBase" id="RU362044"/>
    </source>
</evidence>
<dbReference type="NCBIfam" id="TIGR00056">
    <property type="entry name" value="MlaE family lipid ABC transporter permease subunit"/>
    <property type="match status" value="1"/>
</dbReference>
<comment type="similarity">
    <text evidence="2 7">Belongs to the MlaE permease family.</text>
</comment>
<comment type="caution">
    <text evidence="8">The sequence shown here is derived from an EMBL/GenBank/DDBJ whole genome shotgun (WGS) entry which is preliminary data.</text>
</comment>
<protein>
    <submittedName>
        <fullName evidence="8">ABC transporter permease</fullName>
    </submittedName>
</protein>